<evidence type="ECO:0000256" key="1">
    <source>
        <dbReference type="SAM" id="MobiDB-lite"/>
    </source>
</evidence>
<evidence type="ECO:0000313" key="2">
    <source>
        <dbReference type="EMBL" id="GBP08909.1"/>
    </source>
</evidence>
<dbReference type="Proteomes" id="UP000299102">
    <property type="component" value="Unassembled WGS sequence"/>
</dbReference>
<reference evidence="2 3" key="1">
    <citation type="journal article" date="2019" name="Commun. Biol.">
        <title>The bagworm genome reveals a unique fibroin gene that provides high tensile strength.</title>
        <authorList>
            <person name="Kono N."/>
            <person name="Nakamura H."/>
            <person name="Ohtoshi R."/>
            <person name="Tomita M."/>
            <person name="Numata K."/>
            <person name="Arakawa K."/>
        </authorList>
    </citation>
    <scope>NUCLEOTIDE SEQUENCE [LARGE SCALE GENOMIC DNA]</scope>
</reference>
<dbReference type="EMBL" id="BGZK01000033">
    <property type="protein sequence ID" value="GBP08909.1"/>
    <property type="molecule type" value="Genomic_DNA"/>
</dbReference>
<evidence type="ECO:0000313" key="3">
    <source>
        <dbReference type="Proteomes" id="UP000299102"/>
    </source>
</evidence>
<protein>
    <submittedName>
        <fullName evidence="2">Uncharacterized protein</fullName>
    </submittedName>
</protein>
<proteinExistence type="predicted"/>
<feature type="compositionally biased region" description="Basic residues" evidence="1">
    <location>
        <begin position="162"/>
        <end position="171"/>
    </location>
</feature>
<comment type="caution">
    <text evidence="2">The sequence shown here is derived from an EMBL/GenBank/DDBJ whole genome shotgun (WGS) entry which is preliminary data.</text>
</comment>
<feature type="region of interest" description="Disordered" evidence="1">
    <location>
        <begin position="127"/>
        <end position="171"/>
    </location>
</feature>
<accession>A0A4C1T334</accession>
<keyword evidence="3" id="KW-1185">Reference proteome</keyword>
<name>A0A4C1T334_EUMVA</name>
<organism evidence="2 3">
    <name type="scientific">Eumeta variegata</name>
    <name type="common">Bagworm moth</name>
    <name type="synonym">Eumeta japonica</name>
    <dbReference type="NCBI Taxonomy" id="151549"/>
    <lineage>
        <taxon>Eukaryota</taxon>
        <taxon>Metazoa</taxon>
        <taxon>Ecdysozoa</taxon>
        <taxon>Arthropoda</taxon>
        <taxon>Hexapoda</taxon>
        <taxon>Insecta</taxon>
        <taxon>Pterygota</taxon>
        <taxon>Neoptera</taxon>
        <taxon>Endopterygota</taxon>
        <taxon>Lepidoptera</taxon>
        <taxon>Glossata</taxon>
        <taxon>Ditrysia</taxon>
        <taxon>Tineoidea</taxon>
        <taxon>Psychidae</taxon>
        <taxon>Oiketicinae</taxon>
        <taxon>Eumeta</taxon>
    </lineage>
</organism>
<dbReference type="AlphaFoldDB" id="A0A4C1T334"/>
<gene>
    <name evidence="2" type="ORF">EVAR_78295_1</name>
</gene>
<sequence>MKLCRSEMPANDAMRRFNASRVSLLLPRVPISRHHDASCLTSQRRSFMRCTVAFEQIPFEHVVGAYGAKRRGADHICTAPINQRATKIHSYWRMRLWIVQRRTSSIQTHSGQRSTWLKISDGIARAAAPTSPESRAARGRPPAWHSGKRDLHCAPTSTTRSAPKRIRNTDA</sequence>